<dbReference type="InterPro" id="IPR029058">
    <property type="entry name" value="AB_hydrolase_fold"/>
</dbReference>
<evidence type="ECO:0000256" key="2">
    <source>
        <dbReference type="PROSITE-ProRule" id="PRU10038"/>
    </source>
</evidence>
<dbReference type="AlphaFoldDB" id="A0A2U1LIP6"/>
<gene>
    <name evidence="4" type="ORF">CTI12_AA487140</name>
</gene>
<feature type="domain" description="Alpha/beta hydrolase fold-3" evidence="3">
    <location>
        <begin position="78"/>
        <end position="298"/>
    </location>
</feature>
<evidence type="ECO:0000256" key="1">
    <source>
        <dbReference type="ARBA" id="ARBA00010515"/>
    </source>
</evidence>
<comment type="similarity">
    <text evidence="1">Belongs to the 'GDXG' lipolytic enzyme family.</text>
</comment>
<dbReference type="EMBL" id="PKPP01009182">
    <property type="protein sequence ID" value="PWA48866.1"/>
    <property type="molecule type" value="Genomic_DNA"/>
</dbReference>
<evidence type="ECO:0000259" key="3">
    <source>
        <dbReference type="Pfam" id="PF07859"/>
    </source>
</evidence>
<dbReference type="Gene3D" id="3.40.50.1820">
    <property type="entry name" value="alpha/beta hydrolase"/>
    <property type="match status" value="1"/>
</dbReference>
<organism evidence="4 5">
    <name type="scientific">Artemisia annua</name>
    <name type="common">Sweet wormwood</name>
    <dbReference type="NCBI Taxonomy" id="35608"/>
    <lineage>
        <taxon>Eukaryota</taxon>
        <taxon>Viridiplantae</taxon>
        <taxon>Streptophyta</taxon>
        <taxon>Embryophyta</taxon>
        <taxon>Tracheophyta</taxon>
        <taxon>Spermatophyta</taxon>
        <taxon>Magnoliopsida</taxon>
        <taxon>eudicotyledons</taxon>
        <taxon>Gunneridae</taxon>
        <taxon>Pentapetalae</taxon>
        <taxon>asterids</taxon>
        <taxon>campanulids</taxon>
        <taxon>Asterales</taxon>
        <taxon>Asteraceae</taxon>
        <taxon>Asteroideae</taxon>
        <taxon>Anthemideae</taxon>
        <taxon>Artemisiinae</taxon>
        <taxon>Artemisia</taxon>
    </lineage>
</organism>
<feature type="active site" evidence="2">
    <location>
        <position position="166"/>
    </location>
</feature>
<keyword evidence="5" id="KW-1185">Reference proteome</keyword>
<name>A0A2U1LIP6_ARTAN</name>
<comment type="caution">
    <text evidence="4">The sequence shown here is derived from an EMBL/GenBank/DDBJ whole genome shotgun (WGS) entry which is preliminary data.</text>
</comment>
<evidence type="ECO:0000313" key="5">
    <source>
        <dbReference type="Proteomes" id="UP000245207"/>
    </source>
</evidence>
<dbReference type="Pfam" id="PF07859">
    <property type="entry name" value="Abhydrolase_3"/>
    <property type="match status" value="1"/>
</dbReference>
<dbReference type="PROSITE" id="PS01174">
    <property type="entry name" value="LIPASE_GDXG_SER"/>
    <property type="match status" value="1"/>
</dbReference>
<dbReference type="STRING" id="35608.A0A2U1LIP6"/>
<dbReference type="GO" id="GO:0016787">
    <property type="term" value="F:hydrolase activity"/>
    <property type="evidence" value="ECO:0007669"/>
    <property type="project" value="UniProtKB-KW"/>
</dbReference>
<evidence type="ECO:0000313" key="4">
    <source>
        <dbReference type="EMBL" id="PWA48866.1"/>
    </source>
</evidence>
<dbReference type="InterPro" id="IPR050466">
    <property type="entry name" value="Carboxylest/Gibb_receptor"/>
</dbReference>
<dbReference type="Proteomes" id="UP000245207">
    <property type="component" value="Unassembled WGS sequence"/>
</dbReference>
<protein>
    <submittedName>
        <fullName evidence="4">Alpha/beta hydrolase fold-3</fullName>
    </submittedName>
</protein>
<sequence length="321" mass="35845">MDTSANEIVTEIPNFIRIFKDGTFHRLHVANIVPAGTDPTTAVESKDIIFSPENNIFARIYIPPNKTSDHKSNRLPLLIFYHGGGFCIESARSSLYHNFLNLVVSESNVVAVSVDYRLAPEFPLPVAYKDSWDAIKWVGKHVDGNGPESWLNEYADFKNVFLAGDSAGGNITQHMGIQVGSGCPDGLEFKGAILLHPYFWGKERIGNESKWIESGMVKNLDDMWAIANPGSSGLDDPLINPEMDPRIANMVCSRILVCVAGDDFMRDRDWNYTKLIKKSGWNGDLEVFEDLGEEHVFFLNKPDSANACALRTRICNFINKV</sequence>
<dbReference type="OrthoDB" id="408631at2759"/>
<accession>A0A2U1LIP6</accession>
<dbReference type="PANTHER" id="PTHR23024">
    <property type="entry name" value="ARYLACETAMIDE DEACETYLASE"/>
    <property type="match status" value="1"/>
</dbReference>
<proteinExistence type="inferred from homology"/>
<dbReference type="PANTHER" id="PTHR23024:SF467">
    <property type="entry name" value="CARBOXYLESTERASE 12-RELATED"/>
    <property type="match status" value="1"/>
</dbReference>
<dbReference type="InterPro" id="IPR033140">
    <property type="entry name" value="Lipase_GDXG_put_SER_AS"/>
</dbReference>
<dbReference type="SUPFAM" id="SSF53474">
    <property type="entry name" value="alpha/beta-Hydrolases"/>
    <property type="match status" value="1"/>
</dbReference>
<keyword evidence="4" id="KW-0378">Hydrolase</keyword>
<reference evidence="4 5" key="1">
    <citation type="journal article" date="2018" name="Mol. Plant">
        <title>The genome of Artemisia annua provides insight into the evolution of Asteraceae family and artemisinin biosynthesis.</title>
        <authorList>
            <person name="Shen Q."/>
            <person name="Zhang L."/>
            <person name="Liao Z."/>
            <person name="Wang S."/>
            <person name="Yan T."/>
            <person name="Shi P."/>
            <person name="Liu M."/>
            <person name="Fu X."/>
            <person name="Pan Q."/>
            <person name="Wang Y."/>
            <person name="Lv Z."/>
            <person name="Lu X."/>
            <person name="Zhang F."/>
            <person name="Jiang W."/>
            <person name="Ma Y."/>
            <person name="Chen M."/>
            <person name="Hao X."/>
            <person name="Li L."/>
            <person name="Tang Y."/>
            <person name="Lv G."/>
            <person name="Zhou Y."/>
            <person name="Sun X."/>
            <person name="Brodelius P.E."/>
            <person name="Rose J.K.C."/>
            <person name="Tang K."/>
        </authorList>
    </citation>
    <scope>NUCLEOTIDE SEQUENCE [LARGE SCALE GENOMIC DNA]</scope>
    <source>
        <strain evidence="5">cv. Huhao1</strain>
        <tissue evidence="4">Leaf</tissue>
    </source>
</reference>
<dbReference type="InterPro" id="IPR013094">
    <property type="entry name" value="AB_hydrolase_3"/>
</dbReference>